<dbReference type="PROSITE" id="PS50883">
    <property type="entry name" value="EAL"/>
    <property type="match status" value="1"/>
</dbReference>
<protein>
    <submittedName>
        <fullName evidence="5">Diguanylate cyclase/phosphodiesterase</fullName>
    </submittedName>
</protein>
<feature type="domain" description="EAL" evidence="2">
    <location>
        <begin position="508"/>
        <end position="761"/>
    </location>
</feature>
<dbReference type="CDD" id="cd01948">
    <property type="entry name" value="EAL"/>
    <property type="match status" value="1"/>
</dbReference>
<reference evidence="5 6" key="1">
    <citation type="journal article" date="2012" name="J. Bacteriol.">
        <title>Genome Sequence of Pectin-Degrading Alishewanella agri, Isolated from Landfill Soil.</title>
        <authorList>
            <person name="Kim J."/>
            <person name="Jung J."/>
            <person name="Sung J.S."/>
            <person name="Chun J."/>
            <person name="Park W."/>
        </authorList>
    </citation>
    <scope>NUCLEOTIDE SEQUENCE [LARGE SCALE GENOMIC DNA]</scope>
    <source>
        <strain evidence="5 6">BL06</strain>
    </source>
</reference>
<keyword evidence="1" id="KW-0472">Membrane</keyword>
<dbReference type="EMBL" id="AKKU01000009">
    <property type="protein sequence ID" value="EIW89957.1"/>
    <property type="molecule type" value="Genomic_DNA"/>
</dbReference>
<dbReference type="PANTHER" id="PTHR33121">
    <property type="entry name" value="CYCLIC DI-GMP PHOSPHODIESTERASE PDEF"/>
    <property type="match status" value="1"/>
</dbReference>
<evidence type="ECO:0000259" key="4">
    <source>
        <dbReference type="PROSITE" id="PS50887"/>
    </source>
</evidence>
<feature type="domain" description="GGDEF" evidence="4">
    <location>
        <begin position="372"/>
        <end position="500"/>
    </location>
</feature>
<dbReference type="GO" id="GO:0016020">
    <property type="term" value="C:membrane"/>
    <property type="evidence" value="ECO:0007669"/>
    <property type="project" value="InterPro"/>
</dbReference>
<evidence type="ECO:0000313" key="5">
    <source>
        <dbReference type="EMBL" id="EIW89957.1"/>
    </source>
</evidence>
<dbReference type="InterPro" id="IPR003660">
    <property type="entry name" value="HAMP_dom"/>
</dbReference>
<keyword evidence="6" id="KW-1185">Reference proteome</keyword>
<dbReference type="Gene3D" id="3.20.20.450">
    <property type="entry name" value="EAL domain"/>
    <property type="match status" value="1"/>
</dbReference>
<dbReference type="eggNOG" id="COG5001">
    <property type="taxonomic scope" value="Bacteria"/>
</dbReference>
<dbReference type="GO" id="GO:0071111">
    <property type="term" value="F:cyclic-guanylate-specific phosphodiesterase activity"/>
    <property type="evidence" value="ECO:0007669"/>
    <property type="project" value="InterPro"/>
</dbReference>
<dbReference type="STRING" id="1195246.AGRI_03654"/>
<dbReference type="AlphaFoldDB" id="I9P4P3"/>
<keyword evidence="1" id="KW-1133">Transmembrane helix</keyword>
<dbReference type="InterPro" id="IPR000160">
    <property type="entry name" value="GGDEF_dom"/>
</dbReference>
<feature type="transmembrane region" description="Helical" evidence="1">
    <location>
        <begin position="270"/>
        <end position="289"/>
    </location>
</feature>
<proteinExistence type="predicted"/>
<dbReference type="SMART" id="SM00304">
    <property type="entry name" value="HAMP"/>
    <property type="match status" value="1"/>
</dbReference>
<dbReference type="PROSITE" id="PS50887">
    <property type="entry name" value="GGDEF"/>
    <property type="match status" value="1"/>
</dbReference>
<accession>I9P4P3</accession>
<dbReference type="PROSITE" id="PS50885">
    <property type="entry name" value="HAMP"/>
    <property type="match status" value="1"/>
</dbReference>
<dbReference type="InterPro" id="IPR029787">
    <property type="entry name" value="Nucleotide_cyclase"/>
</dbReference>
<evidence type="ECO:0000256" key="1">
    <source>
        <dbReference type="SAM" id="Phobius"/>
    </source>
</evidence>
<dbReference type="InterPro" id="IPR029150">
    <property type="entry name" value="dCache_3"/>
</dbReference>
<dbReference type="InterPro" id="IPR001633">
    <property type="entry name" value="EAL_dom"/>
</dbReference>
<dbReference type="SMART" id="SM00267">
    <property type="entry name" value="GGDEF"/>
    <property type="match status" value="1"/>
</dbReference>
<keyword evidence="1" id="KW-0812">Transmembrane</keyword>
<dbReference type="Pfam" id="PF00563">
    <property type="entry name" value="EAL"/>
    <property type="match status" value="1"/>
</dbReference>
<dbReference type="Pfam" id="PF14827">
    <property type="entry name" value="dCache_3"/>
    <property type="match status" value="1"/>
</dbReference>
<feature type="domain" description="HAMP" evidence="3">
    <location>
        <begin position="290"/>
        <end position="341"/>
    </location>
</feature>
<dbReference type="SMART" id="SM00052">
    <property type="entry name" value="EAL"/>
    <property type="match status" value="1"/>
</dbReference>
<evidence type="ECO:0000259" key="2">
    <source>
        <dbReference type="PROSITE" id="PS50883"/>
    </source>
</evidence>
<evidence type="ECO:0000313" key="6">
    <source>
        <dbReference type="Proteomes" id="UP000035062"/>
    </source>
</evidence>
<dbReference type="RefSeq" id="WP_008983662.1">
    <property type="nucleotide sequence ID" value="NZ_AKKU01000009.1"/>
</dbReference>
<dbReference type="PANTHER" id="PTHR33121:SF71">
    <property type="entry name" value="OXYGEN SENSOR PROTEIN DOSP"/>
    <property type="match status" value="1"/>
</dbReference>
<dbReference type="Proteomes" id="UP000035062">
    <property type="component" value="Unassembled WGS sequence"/>
</dbReference>
<dbReference type="InterPro" id="IPR043128">
    <property type="entry name" value="Rev_trsase/Diguanyl_cyclase"/>
</dbReference>
<dbReference type="InterPro" id="IPR050706">
    <property type="entry name" value="Cyclic-di-GMP_PDE-like"/>
</dbReference>
<sequence>MFRSLRSQLTLLLLGLLVLLALVTGYATLTTMRNDSEQQARQLLQVATKVFRQTLQVRSNQLTDSVRLLAADFGFRQAVATAEAETINSVLENHGARINASLALLFAADGQLLATTAPMQDSNLLTDLLQQARQQQESQASILSIGEQAYQIVLVPVRAPHLIAWVGMGFSVDEALASQIREITGLDVSFARLAPQQRQLLTSTLNPAAQQQLQLSMQQLMVSEELMLLDEPLHHISQAFTLSPQQHLWAFLHLPNERWLANYQQLRQQLLQIFSLGLALALVVAFFYTRSVTRPLAKLVDFARAIGRGQQVAPPAVALAEVSLLANTLTHMRSAILQRERQLQQQAECDTLTNLPNRLAVDKHLPALLAGEDTLLLQLNIAKFRFINDSFGFSNGDLLLQQLAGRLALQADARLCARLGADEFLVVLAQPVAENTLQHLLQQLSTPFDLAGSSIQLSLLAGAYPCQQGASDVNMLLRRLDIALNNARARGLSLMYYQSGQDESHQRELTIIRDLPLALKSGQFSVVFQPKVDIQQQRCVAAEALIRWQHPQLGFISPMEFILLAERSGNISMISHWMLKAVIGQLASWQQQHPQLAVAVNLSAADLLDDSLPGRILGWLAEAGVSVTALTLEVTESAVMQDTGKVVANLQQLKAAGIKLAIDDFGTGQSSLAYLKNLPVHELKIDRAFIKDIEHNTQDALIVQATAQLAMGLGLSVTAEGLENQAGLSRVLAAGCQQVQGYYFAKPLAAADFSLWLQQFATDNQRFFTTMVLAPTDPANPPVAD</sequence>
<dbReference type="Gene3D" id="6.10.340.10">
    <property type="match status" value="1"/>
</dbReference>
<dbReference type="Gene3D" id="3.30.70.270">
    <property type="match status" value="1"/>
</dbReference>
<evidence type="ECO:0000259" key="3">
    <source>
        <dbReference type="PROSITE" id="PS50885"/>
    </source>
</evidence>
<dbReference type="CDD" id="cd01949">
    <property type="entry name" value="GGDEF"/>
    <property type="match status" value="1"/>
</dbReference>
<dbReference type="Pfam" id="PF00990">
    <property type="entry name" value="GGDEF"/>
    <property type="match status" value="1"/>
</dbReference>
<gene>
    <name evidence="5" type="ORF">AGRI_03654</name>
</gene>
<dbReference type="NCBIfam" id="TIGR00254">
    <property type="entry name" value="GGDEF"/>
    <property type="match status" value="1"/>
</dbReference>
<dbReference type="InterPro" id="IPR035919">
    <property type="entry name" value="EAL_sf"/>
</dbReference>
<dbReference type="SUPFAM" id="SSF55073">
    <property type="entry name" value="Nucleotide cyclase"/>
    <property type="match status" value="1"/>
</dbReference>
<dbReference type="PATRIC" id="fig|1195246.3.peg.712"/>
<name>I9P4P3_9ALTE</name>
<comment type="caution">
    <text evidence="5">The sequence shown here is derived from an EMBL/GenBank/DDBJ whole genome shotgun (WGS) entry which is preliminary data.</text>
</comment>
<dbReference type="GO" id="GO:0007165">
    <property type="term" value="P:signal transduction"/>
    <property type="evidence" value="ECO:0007669"/>
    <property type="project" value="InterPro"/>
</dbReference>
<dbReference type="SUPFAM" id="SSF141868">
    <property type="entry name" value="EAL domain-like"/>
    <property type="match status" value="1"/>
</dbReference>
<organism evidence="5 6">
    <name type="scientific">Alishewanella agri BL06</name>
    <dbReference type="NCBI Taxonomy" id="1195246"/>
    <lineage>
        <taxon>Bacteria</taxon>
        <taxon>Pseudomonadati</taxon>
        <taxon>Pseudomonadota</taxon>
        <taxon>Gammaproteobacteria</taxon>
        <taxon>Alteromonadales</taxon>
        <taxon>Alteromonadaceae</taxon>
        <taxon>Alishewanella</taxon>
    </lineage>
</organism>